<sequence length="162" mass="17328">MQDDPQGPDEGQDPSPTIHTRQIKDPARSLKTAMLAYIVVNTVVGLPLLVFPISFLDAVGFDRIVADQLGGIRWVGAVLVAWAVGSSLVIAQPEGRATLVTTGALQMTFAAFTFLWTLSTGEKWGSSAFHLGLLGLFSATALLMWAARFRARKVFKGLASPG</sequence>
<name>A0A3B0SP84_9ZZZZ</name>
<keyword evidence="2" id="KW-0472">Membrane</keyword>
<keyword evidence="2" id="KW-1133">Transmembrane helix</keyword>
<accession>A0A3B0SP84</accession>
<evidence type="ECO:0000313" key="3">
    <source>
        <dbReference type="EMBL" id="VAW07278.1"/>
    </source>
</evidence>
<feature type="compositionally biased region" description="Acidic residues" evidence="1">
    <location>
        <begin position="1"/>
        <end position="12"/>
    </location>
</feature>
<dbReference type="SUPFAM" id="SSF103473">
    <property type="entry name" value="MFS general substrate transporter"/>
    <property type="match status" value="1"/>
</dbReference>
<dbReference type="InterPro" id="IPR036259">
    <property type="entry name" value="MFS_trans_sf"/>
</dbReference>
<keyword evidence="2" id="KW-0812">Transmembrane</keyword>
<proteinExistence type="predicted"/>
<reference evidence="3" key="1">
    <citation type="submission" date="2018-06" db="EMBL/GenBank/DDBJ databases">
        <authorList>
            <person name="Zhirakovskaya E."/>
        </authorList>
    </citation>
    <scope>NUCLEOTIDE SEQUENCE</scope>
</reference>
<gene>
    <name evidence="3" type="ORF">MNBD_ACTINO02-2695</name>
</gene>
<dbReference type="AlphaFoldDB" id="A0A3B0SP84"/>
<feature type="transmembrane region" description="Helical" evidence="2">
    <location>
        <begin position="97"/>
        <end position="116"/>
    </location>
</feature>
<protein>
    <submittedName>
        <fullName evidence="3">Uncharacterized protein</fullName>
    </submittedName>
</protein>
<evidence type="ECO:0000256" key="1">
    <source>
        <dbReference type="SAM" id="MobiDB-lite"/>
    </source>
</evidence>
<feature type="transmembrane region" description="Helical" evidence="2">
    <location>
        <begin position="71"/>
        <end position="90"/>
    </location>
</feature>
<feature type="region of interest" description="Disordered" evidence="1">
    <location>
        <begin position="1"/>
        <end position="22"/>
    </location>
</feature>
<organism evidence="3">
    <name type="scientific">hydrothermal vent metagenome</name>
    <dbReference type="NCBI Taxonomy" id="652676"/>
    <lineage>
        <taxon>unclassified sequences</taxon>
        <taxon>metagenomes</taxon>
        <taxon>ecological metagenomes</taxon>
    </lineage>
</organism>
<feature type="transmembrane region" description="Helical" evidence="2">
    <location>
        <begin position="34"/>
        <end position="56"/>
    </location>
</feature>
<dbReference type="EMBL" id="UOEK01000393">
    <property type="protein sequence ID" value="VAW07278.1"/>
    <property type="molecule type" value="Genomic_DNA"/>
</dbReference>
<evidence type="ECO:0000256" key="2">
    <source>
        <dbReference type="SAM" id="Phobius"/>
    </source>
</evidence>
<feature type="transmembrane region" description="Helical" evidence="2">
    <location>
        <begin position="128"/>
        <end position="147"/>
    </location>
</feature>